<dbReference type="AlphaFoldDB" id="A0A6M3IV09"/>
<evidence type="ECO:0008006" key="2">
    <source>
        <dbReference type="Google" id="ProtNLM"/>
    </source>
</evidence>
<proteinExistence type="predicted"/>
<organism evidence="1">
    <name type="scientific">viral metagenome</name>
    <dbReference type="NCBI Taxonomy" id="1070528"/>
    <lineage>
        <taxon>unclassified sequences</taxon>
        <taxon>metagenomes</taxon>
        <taxon>organismal metagenomes</taxon>
    </lineage>
</organism>
<evidence type="ECO:0000313" key="1">
    <source>
        <dbReference type="EMBL" id="QJA61383.1"/>
    </source>
</evidence>
<dbReference type="EMBL" id="MT141440">
    <property type="protein sequence ID" value="QJA61383.1"/>
    <property type="molecule type" value="Genomic_DNA"/>
</dbReference>
<sequence length="344" mass="39696">MSKKRIFMYATHPALVDQESLIFYKHDFDVYTAAWATNTRSLVPDDCIAFNSKHFYQGKCEFLSANDIAVLSKIDIGSRGIVVDPNIQKVLLDNFDVLYVSQVTPWLMAYAEEFLKLGRPVIFRTFGYSLGSWGQPSDYQRLYKYPTFYIVPTDPKEVELDTFKGYPTYQIMAAINKELINLDNTTDDYGKFMLVVFRDSGLVRNSRVKSSIEDIMKLVLVDKSANFITSDELDTLFNSCYLFMDVSSKLLRYSSLEAIMHNKPIIVYSRSDMLQYMIKTGFKSEVKCDFDGYGDLDTLRWCADNPVSMKQLATDEKMWLDRLIVDADNKWDTLIGEMLCQKEV</sequence>
<gene>
    <name evidence="1" type="ORF">MM415B00949_0007</name>
</gene>
<reference evidence="1" key="1">
    <citation type="submission" date="2020-03" db="EMBL/GenBank/DDBJ databases">
        <title>The deep terrestrial virosphere.</title>
        <authorList>
            <person name="Holmfeldt K."/>
            <person name="Nilsson E."/>
            <person name="Simone D."/>
            <person name="Lopez-Fernandez M."/>
            <person name="Wu X."/>
            <person name="de Brujin I."/>
            <person name="Lundin D."/>
            <person name="Andersson A."/>
            <person name="Bertilsson S."/>
            <person name="Dopson M."/>
        </authorList>
    </citation>
    <scope>NUCLEOTIDE SEQUENCE</scope>
    <source>
        <strain evidence="1">MM415B00949</strain>
    </source>
</reference>
<accession>A0A6M3IV09</accession>
<name>A0A6M3IV09_9ZZZZ</name>
<protein>
    <recommendedName>
        <fullName evidence="2">Glycosyltransferase</fullName>
    </recommendedName>
</protein>